<protein>
    <submittedName>
        <fullName evidence="1">Uncharacterized protein</fullName>
    </submittedName>
</protein>
<comment type="caution">
    <text evidence="1">The sequence shown here is derived from an EMBL/GenBank/DDBJ whole genome shotgun (WGS) entry which is preliminary data.</text>
</comment>
<keyword evidence="2" id="KW-1185">Reference proteome</keyword>
<dbReference type="Proteomes" id="UP000051863">
    <property type="component" value="Unassembled WGS sequence"/>
</dbReference>
<name>A0A0R0C871_9GAMM</name>
<accession>A0A0R0C871</accession>
<dbReference type="AlphaFoldDB" id="A0A0R0C871"/>
<dbReference type="EMBL" id="LDJJ01000051">
    <property type="protein sequence ID" value="KRG65852.1"/>
    <property type="molecule type" value="Genomic_DNA"/>
</dbReference>
<proteinExistence type="predicted"/>
<organism evidence="1 2">
    <name type="scientific">Stenotrophomonas terrae</name>
    <dbReference type="NCBI Taxonomy" id="405446"/>
    <lineage>
        <taxon>Bacteria</taxon>
        <taxon>Pseudomonadati</taxon>
        <taxon>Pseudomonadota</taxon>
        <taxon>Gammaproteobacteria</taxon>
        <taxon>Lysobacterales</taxon>
        <taxon>Lysobacteraceae</taxon>
        <taxon>Stenotrophomonas</taxon>
    </lineage>
</organism>
<evidence type="ECO:0000313" key="1">
    <source>
        <dbReference type="EMBL" id="KRG65852.1"/>
    </source>
</evidence>
<reference evidence="1 2" key="1">
    <citation type="submission" date="2015-05" db="EMBL/GenBank/DDBJ databases">
        <title>Genome sequencing and analysis of members of genus Stenotrophomonas.</title>
        <authorList>
            <person name="Patil P.P."/>
            <person name="Midha S."/>
            <person name="Patil P.B."/>
        </authorList>
    </citation>
    <scope>NUCLEOTIDE SEQUENCE [LARGE SCALE GENOMIC DNA]</scope>
    <source>
        <strain evidence="1 2">DSM 18941</strain>
    </source>
</reference>
<gene>
    <name evidence="1" type="ORF">ABB27_14935</name>
</gene>
<dbReference type="PATRIC" id="fig|405446.3.peg.2736"/>
<sequence length="76" mass="8572">MDGRAVQIAQRSEAFDPLPAHRVPTLRTVTQRAATSCNRPWIRYDPAFRHQLEMSVGSEVLLTIVRAQQAMLALAR</sequence>
<evidence type="ECO:0000313" key="2">
    <source>
        <dbReference type="Proteomes" id="UP000051863"/>
    </source>
</evidence>